<reference evidence="3" key="1">
    <citation type="journal article" date="2020" name="Stud. Mycol.">
        <title>101 Dothideomycetes genomes: a test case for predicting lifestyles and emergence of pathogens.</title>
        <authorList>
            <person name="Haridas S."/>
            <person name="Albert R."/>
            <person name="Binder M."/>
            <person name="Bloem J."/>
            <person name="Labutti K."/>
            <person name="Salamov A."/>
            <person name="Andreopoulos B."/>
            <person name="Baker S."/>
            <person name="Barry K."/>
            <person name="Bills G."/>
            <person name="Bluhm B."/>
            <person name="Cannon C."/>
            <person name="Castanera R."/>
            <person name="Culley D."/>
            <person name="Daum C."/>
            <person name="Ezra D."/>
            <person name="Gonzalez J."/>
            <person name="Henrissat B."/>
            <person name="Kuo A."/>
            <person name="Liang C."/>
            <person name="Lipzen A."/>
            <person name="Lutzoni F."/>
            <person name="Magnuson J."/>
            <person name="Mondo S."/>
            <person name="Nolan M."/>
            <person name="Ohm R."/>
            <person name="Pangilinan J."/>
            <person name="Park H.-J."/>
            <person name="Ramirez L."/>
            <person name="Alfaro M."/>
            <person name="Sun H."/>
            <person name="Tritt A."/>
            <person name="Yoshinaga Y."/>
            <person name="Zwiers L.-H."/>
            <person name="Turgeon B."/>
            <person name="Goodwin S."/>
            <person name="Spatafora J."/>
            <person name="Crous P."/>
            <person name="Grigoriev I."/>
        </authorList>
    </citation>
    <scope>NUCLEOTIDE SEQUENCE</scope>
    <source>
        <strain evidence="3">CBS 133067</strain>
    </source>
</reference>
<evidence type="ECO:0000313" key="4">
    <source>
        <dbReference type="Proteomes" id="UP000799772"/>
    </source>
</evidence>
<keyword evidence="4" id="KW-1185">Reference proteome</keyword>
<protein>
    <recommendedName>
        <fullName evidence="5">Cyclochlorotine biosynthesis protein O</fullName>
    </recommendedName>
</protein>
<comment type="caution">
    <text evidence="3">The sequence shown here is derived from an EMBL/GenBank/DDBJ whole genome shotgun (WGS) entry which is preliminary data.</text>
</comment>
<gene>
    <name evidence="3" type="ORF">NA57DRAFT_75301</name>
</gene>
<comment type="pathway">
    <text evidence="1">Mycotoxin biosynthesis.</text>
</comment>
<dbReference type="EMBL" id="ML978125">
    <property type="protein sequence ID" value="KAF2099796.1"/>
    <property type="molecule type" value="Genomic_DNA"/>
</dbReference>
<dbReference type="AlphaFoldDB" id="A0A9P4IKF7"/>
<evidence type="ECO:0000256" key="2">
    <source>
        <dbReference type="ARBA" id="ARBA00035112"/>
    </source>
</evidence>
<dbReference type="PANTHER" id="PTHR33365">
    <property type="entry name" value="YALI0B05434P"/>
    <property type="match status" value="1"/>
</dbReference>
<organism evidence="3 4">
    <name type="scientific">Rhizodiscina lignyota</name>
    <dbReference type="NCBI Taxonomy" id="1504668"/>
    <lineage>
        <taxon>Eukaryota</taxon>
        <taxon>Fungi</taxon>
        <taxon>Dikarya</taxon>
        <taxon>Ascomycota</taxon>
        <taxon>Pezizomycotina</taxon>
        <taxon>Dothideomycetes</taxon>
        <taxon>Pleosporomycetidae</taxon>
        <taxon>Aulographales</taxon>
        <taxon>Rhizodiscinaceae</taxon>
        <taxon>Rhizodiscina</taxon>
    </lineage>
</organism>
<evidence type="ECO:0008006" key="5">
    <source>
        <dbReference type="Google" id="ProtNLM"/>
    </source>
</evidence>
<accession>A0A9P4IKF7</accession>
<dbReference type="PANTHER" id="PTHR33365:SF4">
    <property type="entry name" value="CYCLOCHLOROTINE BIOSYNTHESIS PROTEIN O"/>
    <property type="match status" value="1"/>
</dbReference>
<proteinExistence type="inferred from homology"/>
<evidence type="ECO:0000256" key="1">
    <source>
        <dbReference type="ARBA" id="ARBA00004685"/>
    </source>
</evidence>
<comment type="similarity">
    <text evidence="2">Belongs to the ustYa family.</text>
</comment>
<evidence type="ECO:0000313" key="3">
    <source>
        <dbReference type="EMBL" id="KAF2099796.1"/>
    </source>
</evidence>
<dbReference type="GO" id="GO:0043386">
    <property type="term" value="P:mycotoxin biosynthetic process"/>
    <property type="evidence" value="ECO:0007669"/>
    <property type="project" value="InterPro"/>
</dbReference>
<dbReference type="OrthoDB" id="3687641at2759"/>
<dbReference type="Pfam" id="PF11807">
    <property type="entry name" value="UstYa"/>
    <property type="match status" value="1"/>
</dbReference>
<sequence length="281" mass="32563">MSKLTGYQKLPVTWKEARSESDEEGLPFLDHPTVRKVEDSGFLVRQAIRYPQVWVPWILVASLVGFIVYQNTIGPSELACTRLLNPYSPLIEAGVVSYYDTEFENEFAHKTKYRGPPTPELEEAWDQLWNRGAFEVSLDGPARLNKSGESLKHVHWDQKRGYSALMEGFISFTASQYTWKDYYAKHNHLMEWMHRPENKLKVDLNVTHAQDVGDRMHVDHCIETLRLQLMCNGDVTPLLINVDSESPLGSSADFNTHHKCRDWNKLVEWQDKHNIDMETRS</sequence>
<dbReference type="InterPro" id="IPR021765">
    <property type="entry name" value="UstYa-like"/>
</dbReference>
<dbReference type="Proteomes" id="UP000799772">
    <property type="component" value="Unassembled WGS sequence"/>
</dbReference>
<name>A0A9P4IKF7_9PEZI</name>